<dbReference type="NCBIfam" id="TIGR04274">
    <property type="entry name" value="hypoxanDNAglyco"/>
    <property type="match status" value="1"/>
</dbReference>
<dbReference type="EC" id="3.2.2.15" evidence="2"/>
<accession>A0ABS9MRK9</accession>
<comment type="caution">
    <text evidence="2">The sequence shown here is derived from an EMBL/GenBank/DDBJ whole genome shotgun (WGS) entry which is preliminary data.</text>
</comment>
<keyword evidence="2" id="KW-0326">Glycosidase</keyword>
<keyword evidence="2" id="KW-0378">Hydrolase</keyword>
<dbReference type="SUPFAM" id="SSF52141">
    <property type="entry name" value="Uracil-DNA glycosylase-like"/>
    <property type="match status" value="1"/>
</dbReference>
<dbReference type="SMART" id="SM00987">
    <property type="entry name" value="UreE_C"/>
    <property type="match status" value="1"/>
</dbReference>
<keyword evidence="3" id="KW-1185">Reference proteome</keyword>
<protein>
    <submittedName>
        <fullName evidence="2">DNA-deoxyinosine glycosylase</fullName>
        <ecNumber evidence="2">3.2.2.15</ecNumber>
    </submittedName>
</protein>
<dbReference type="InterPro" id="IPR005122">
    <property type="entry name" value="Uracil-DNA_glycosylase-like"/>
</dbReference>
<dbReference type="EMBL" id="JAKNCT010000006">
    <property type="protein sequence ID" value="MCG5030964.1"/>
    <property type="molecule type" value="Genomic_DNA"/>
</dbReference>
<dbReference type="InterPro" id="IPR036895">
    <property type="entry name" value="Uracil-DNA_glycosylase-like_sf"/>
</dbReference>
<sequence length="244" mass="27397">MKCLHQILDIKIKSVVERLLLRLLRLRKRASSFTVRPQRKAPHHKKAAEHIFSAGISQVTTSQKDLRRDGSPFLYGFPPVAGTNPACLILGSMPSARSLAENHYYAHPRNRFWPLMRSLLAARCGAMSYDEELEMLKVSGIALWDSIGSCRREGSLDSSIQDLSPNPIADFLQIHSSIRSILFNGRKAQSVFERAFGAAFIDRHQLQAFALPSTSPANASWGFERLRDEWGRVLAICGIKIIEL</sequence>
<dbReference type="InterPro" id="IPR026353">
    <property type="entry name" value="Hypoxan-DNA_Glyclase"/>
</dbReference>
<name>A0ABS9MRK9_9BURK</name>
<dbReference type="SMART" id="SM00986">
    <property type="entry name" value="UDG"/>
    <property type="match status" value="1"/>
</dbReference>
<dbReference type="Gene3D" id="3.40.470.10">
    <property type="entry name" value="Uracil-DNA glycosylase-like domain"/>
    <property type="match status" value="1"/>
</dbReference>
<feature type="domain" description="Uracil-DNA glycosylase-like" evidence="1">
    <location>
        <begin position="78"/>
        <end position="234"/>
    </location>
</feature>
<evidence type="ECO:0000313" key="3">
    <source>
        <dbReference type="Proteomes" id="UP001297600"/>
    </source>
</evidence>
<evidence type="ECO:0000259" key="1">
    <source>
        <dbReference type="SMART" id="SM00986"/>
    </source>
</evidence>
<reference evidence="2 3" key="1">
    <citation type="submission" date="2022-02" db="EMBL/GenBank/DDBJ databases">
        <title>Mesosutterella porci, a novel member of the family Sutterellaceae from pig feces.</title>
        <authorList>
            <person name="Wylensek D."/>
            <person name="Clavel T."/>
        </authorList>
    </citation>
    <scope>NUCLEOTIDE SEQUENCE [LARGE SCALE GENOMIC DNA]</scope>
    <source>
        <strain evidence="3">oilRF-744-wt-GAM-9</strain>
    </source>
</reference>
<proteinExistence type="predicted"/>
<dbReference type="CDD" id="cd10032">
    <property type="entry name" value="UDG-F6_HDG"/>
    <property type="match status" value="1"/>
</dbReference>
<dbReference type="Pfam" id="PF03167">
    <property type="entry name" value="UDG"/>
    <property type="match status" value="1"/>
</dbReference>
<dbReference type="Proteomes" id="UP001297600">
    <property type="component" value="Unassembled WGS sequence"/>
</dbReference>
<organism evidence="2 3">
    <name type="scientific">Mesosutterella porci</name>
    <dbReference type="NCBI Taxonomy" id="2915351"/>
    <lineage>
        <taxon>Bacteria</taxon>
        <taxon>Pseudomonadati</taxon>
        <taxon>Pseudomonadota</taxon>
        <taxon>Betaproteobacteria</taxon>
        <taxon>Burkholderiales</taxon>
        <taxon>Sutterellaceae</taxon>
        <taxon>Mesosutterella</taxon>
    </lineage>
</organism>
<evidence type="ECO:0000313" key="2">
    <source>
        <dbReference type="EMBL" id="MCG5030964.1"/>
    </source>
</evidence>
<dbReference type="GO" id="GO:0033958">
    <property type="term" value="F:DNA-deoxyinosine glycosylase activity"/>
    <property type="evidence" value="ECO:0007669"/>
    <property type="project" value="UniProtKB-EC"/>
</dbReference>
<gene>
    <name evidence="2" type="ORF">MAF45_05825</name>
</gene>